<dbReference type="Proteomes" id="UP000245959">
    <property type="component" value="Unassembled WGS sequence"/>
</dbReference>
<dbReference type="AlphaFoldDB" id="A0A2U1B6U8"/>
<keyword evidence="2" id="KW-1185">Reference proteome</keyword>
<proteinExistence type="predicted"/>
<comment type="caution">
    <text evidence="1">The sequence shown here is derived from an EMBL/GenBank/DDBJ whole genome shotgun (WGS) entry which is preliminary data.</text>
</comment>
<accession>A0A2U1B6U8</accession>
<protein>
    <submittedName>
        <fullName evidence="1">Uncharacterized protein</fullName>
    </submittedName>
</protein>
<evidence type="ECO:0000313" key="2">
    <source>
        <dbReference type="Proteomes" id="UP000245959"/>
    </source>
</evidence>
<evidence type="ECO:0000313" key="1">
    <source>
        <dbReference type="EMBL" id="PVY44247.1"/>
    </source>
</evidence>
<organism evidence="1 2">
    <name type="scientific">Victivallis vadensis</name>
    <dbReference type="NCBI Taxonomy" id="172901"/>
    <lineage>
        <taxon>Bacteria</taxon>
        <taxon>Pseudomonadati</taxon>
        <taxon>Lentisphaerota</taxon>
        <taxon>Lentisphaeria</taxon>
        <taxon>Victivallales</taxon>
        <taxon>Victivallaceae</taxon>
        <taxon>Victivallis</taxon>
    </lineage>
</organism>
<reference evidence="1 2" key="1">
    <citation type="submission" date="2018-04" db="EMBL/GenBank/DDBJ databases">
        <title>Genomic Encyclopedia of Type Strains, Phase IV (KMG-IV): sequencing the most valuable type-strain genomes for metagenomic binning, comparative biology and taxonomic classification.</title>
        <authorList>
            <person name="Goeker M."/>
        </authorList>
    </citation>
    <scope>NUCLEOTIDE SEQUENCE [LARGE SCALE GENOMIC DNA]</scope>
    <source>
        <strain evidence="1 2">DSM 14823</strain>
    </source>
</reference>
<sequence>MSFIDWCDEEVIWEWKTNKFFIKEDKKEETLNWLKALEIVFNDGDFSFEYHLDPYNQLTVWGKGYEFRMDEEVYDPDNDDEVQKDIEEIVEDLFDLDYDDIESEYSKVIKDNVEEIVDAVTDYMDNMTVTDFLKNKKMNIDVEKTKLSSGDVPKIYVESFQDGCWDMELK</sequence>
<dbReference type="EMBL" id="QEKH01000007">
    <property type="protein sequence ID" value="PVY44247.1"/>
    <property type="molecule type" value="Genomic_DNA"/>
</dbReference>
<name>A0A2U1B6U8_9BACT</name>
<dbReference type="GeneID" id="78294570"/>
<gene>
    <name evidence="1" type="ORF">C8D82_1072</name>
</gene>
<dbReference type="RefSeq" id="WP_116883254.1">
    <property type="nucleotide sequence ID" value="NZ_CABMMC010000068.1"/>
</dbReference>